<dbReference type="InterPro" id="IPR003825">
    <property type="entry name" value="Colicin-V_CvpA"/>
</dbReference>
<dbReference type="RefSeq" id="WP_041849360.1">
    <property type="nucleotide sequence ID" value="NZ_KL503803.1"/>
</dbReference>
<keyword evidence="3 5" id="KW-1133">Transmembrane helix</keyword>
<gene>
    <name evidence="6" type="ORF">H710_00593</name>
</gene>
<evidence type="ECO:0000256" key="3">
    <source>
        <dbReference type="ARBA" id="ARBA00022989"/>
    </source>
</evidence>
<dbReference type="EMBL" id="ASIV01000004">
    <property type="protein sequence ID" value="KEG19997.1"/>
    <property type="molecule type" value="Genomic_DNA"/>
</dbReference>
<dbReference type="InterPro" id="IPR052719">
    <property type="entry name" value="CvpA-like"/>
</dbReference>
<protein>
    <recommendedName>
        <fullName evidence="8">CvpA family protein</fullName>
    </recommendedName>
</protein>
<sequence length="187" mass="20855">MAITVLDGIVIIVILFSSFLAMLRGFSRELLSLISWVVATVITLFSSKPALPFVEQYLSNKMIALIVTLVIIFVIVLSIISIITMKIADLIIDSQIGMLDRTVGFIFGALRGLLIVVVSMMLVNTLVKPEQQANWLKNAKTKPILDSLGQEIWDILPKDLSYVLEKIETFFKKDDVTTDIENLPLSN</sequence>
<feature type="transmembrane region" description="Helical" evidence="5">
    <location>
        <begin position="63"/>
        <end position="83"/>
    </location>
</feature>
<name>A0A072R431_BARBA</name>
<dbReference type="PANTHER" id="PTHR36926">
    <property type="entry name" value="COLICIN V PRODUCTION PROTEIN"/>
    <property type="match status" value="1"/>
</dbReference>
<dbReference type="STRING" id="1293911.H710_00593"/>
<evidence type="ECO:0000256" key="5">
    <source>
        <dbReference type="SAM" id="Phobius"/>
    </source>
</evidence>
<evidence type="ECO:0000256" key="2">
    <source>
        <dbReference type="ARBA" id="ARBA00022692"/>
    </source>
</evidence>
<dbReference type="Pfam" id="PF02674">
    <property type="entry name" value="Colicin_V"/>
    <property type="match status" value="1"/>
</dbReference>
<evidence type="ECO:0000256" key="1">
    <source>
        <dbReference type="ARBA" id="ARBA00004141"/>
    </source>
</evidence>
<dbReference type="PANTHER" id="PTHR36926:SF1">
    <property type="entry name" value="COLICIN V PRODUCTION PROTEIN"/>
    <property type="match status" value="1"/>
</dbReference>
<dbReference type="GO" id="GO:0016020">
    <property type="term" value="C:membrane"/>
    <property type="evidence" value="ECO:0007669"/>
    <property type="project" value="UniProtKB-SubCell"/>
</dbReference>
<keyword evidence="4 5" id="KW-0472">Membrane</keyword>
<accession>A0A072R431</accession>
<dbReference type="GO" id="GO:0009403">
    <property type="term" value="P:toxin biosynthetic process"/>
    <property type="evidence" value="ECO:0007669"/>
    <property type="project" value="InterPro"/>
</dbReference>
<dbReference type="AlphaFoldDB" id="A0A072R431"/>
<comment type="caution">
    <text evidence="6">The sequence shown here is derived from an EMBL/GenBank/DDBJ whole genome shotgun (WGS) entry which is preliminary data.</text>
</comment>
<dbReference type="PATRIC" id="fig|1293911.3.peg.628"/>
<feature type="transmembrane region" description="Helical" evidence="5">
    <location>
        <begin position="6"/>
        <end position="23"/>
    </location>
</feature>
<organism evidence="6 7">
    <name type="scientific">Bartonella bacilliformis Ver097</name>
    <dbReference type="NCBI Taxonomy" id="1293911"/>
    <lineage>
        <taxon>Bacteria</taxon>
        <taxon>Pseudomonadati</taxon>
        <taxon>Pseudomonadota</taxon>
        <taxon>Alphaproteobacteria</taxon>
        <taxon>Hyphomicrobiales</taxon>
        <taxon>Bartonellaceae</taxon>
        <taxon>Bartonella</taxon>
    </lineage>
</organism>
<dbReference type="HOGENOM" id="CLU_092720_0_1_5"/>
<reference evidence="6 7" key="1">
    <citation type="submission" date="2013-04" db="EMBL/GenBank/DDBJ databases">
        <title>The Genome Sequence of Bartonella bacilliformis Ver097.</title>
        <authorList>
            <consortium name="The Broad Institute Genomics Platform"/>
            <consortium name="The Broad Institute Genome Sequencing Center for Infectious Disease"/>
            <person name="Feldgarden M."/>
            <person name="Kirby J."/>
            <person name="Birtles R."/>
            <person name="Dasch G."/>
            <person name="Hendrix L."/>
            <person name="Koehler J."/>
            <person name="Walker B."/>
            <person name="Young S.K."/>
            <person name="Zeng Q."/>
            <person name="Gargeya S."/>
            <person name="Fitzgerald M."/>
            <person name="Haas B."/>
            <person name="Abouelleil A."/>
            <person name="Allen A.W."/>
            <person name="Alvarado L."/>
            <person name="Arachchi H.M."/>
            <person name="Berlin A.M."/>
            <person name="Chapman S.B."/>
            <person name="Gainer-Dewar J."/>
            <person name="Goldberg J."/>
            <person name="Griggs A."/>
            <person name="Gujja S."/>
            <person name="Hansen M."/>
            <person name="Howarth C."/>
            <person name="Imamovic A."/>
            <person name="Ireland A."/>
            <person name="Larimer J."/>
            <person name="McCowan C."/>
            <person name="Murphy C."/>
            <person name="Pearson M."/>
            <person name="Poon T.W."/>
            <person name="Priest M."/>
            <person name="Roberts A."/>
            <person name="Saif S."/>
            <person name="Shea T."/>
            <person name="Sisk P."/>
            <person name="Sykes S."/>
            <person name="Wortman J."/>
            <person name="Nusbaum C."/>
            <person name="Birren B."/>
        </authorList>
    </citation>
    <scope>NUCLEOTIDE SEQUENCE [LARGE SCALE GENOMIC DNA]</scope>
    <source>
        <strain evidence="6 7">Ver097</strain>
    </source>
</reference>
<keyword evidence="2 5" id="KW-0812">Transmembrane</keyword>
<evidence type="ECO:0000313" key="7">
    <source>
        <dbReference type="Proteomes" id="UP000031740"/>
    </source>
</evidence>
<evidence type="ECO:0000256" key="4">
    <source>
        <dbReference type="ARBA" id="ARBA00023136"/>
    </source>
</evidence>
<evidence type="ECO:0008006" key="8">
    <source>
        <dbReference type="Google" id="ProtNLM"/>
    </source>
</evidence>
<proteinExistence type="predicted"/>
<dbReference type="Proteomes" id="UP000031740">
    <property type="component" value="Unassembled WGS sequence"/>
</dbReference>
<comment type="subcellular location">
    <subcellularLocation>
        <location evidence="1">Membrane</location>
        <topology evidence="1">Multi-pass membrane protein</topology>
    </subcellularLocation>
</comment>
<feature type="transmembrane region" description="Helical" evidence="5">
    <location>
        <begin position="103"/>
        <end position="123"/>
    </location>
</feature>
<feature type="transmembrane region" description="Helical" evidence="5">
    <location>
        <begin position="30"/>
        <end position="51"/>
    </location>
</feature>
<evidence type="ECO:0000313" key="6">
    <source>
        <dbReference type="EMBL" id="KEG19997.1"/>
    </source>
</evidence>